<dbReference type="EMBL" id="ML738823">
    <property type="protein sequence ID" value="KAE8155608.1"/>
    <property type="molecule type" value="Genomic_DNA"/>
</dbReference>
<name>A0A5N6UAI3_ASPTM</name>
<protein>
    <submittedName>
        <fullName evidence="1">Uncharacterized protein</fullName>
    </submittedName>
</protein>
<evidence type="ECO:0000313" key="1">
    <source>
        <dbReference type="EMBL" id="KAE8155608.1"/>
    </source>
</evidence>
<proteinExistence type="predicted"/>
<accession>A0A5N6UAI3</accession>
<sequence length="67" mass="7616">WREGPRNKLCLSPMGIEIPNMDSYNIPLDLYEENSDEDNVVGAEYVDFKGDCDDTRKTFVSVSLGTR</sequence>
<dbReference type="AlphaFoldDB" id="A0A5N6UAI3"/>
<reference evidence="1 2" key="1">
    <citation type="submission" date="2019-04" db="EMBL/GenBank/DDBJ databases">
        <title>Friends and foes A comparative genomics study of 23 Aspergillus species from section Flavi.</title>
        <authorList>
            <consortium name="DOE Joint Genome Institute"/>
            <person name="Kjaerbolling I."/>
            <person name="Vesth T."/>
            <person name="Frisvad J.C."/>
            <person name="Nybo J.L."/>
            <person name="Theobald S."/>
            <person name="Kildgaard S."/>
            <person name="Isbrandt T."/>
            <person name="Kuo A."/>
            <person name="Sato A."/>
            <person name="Lyhne E.K."/>
            <person name="Kogle M.E."/>
            <person name="Wiebenga A."/>
            <person name="Kun R.S."/>
            <person name="Lubbers R.J."/>
            <person name="Makela M.R."/>
            <person name="Barry K."/>
            <person name="Chovatia M."/>
            <person name="Clum A."/>
            <person name="Daum C."/>
            <person name="Haridas S."/>
            <person name="He G."/>
            <person name="LaButti K."/>
            <person name="Lipzen A."/>
            <person name="Mondo S."/>
            <person name="Riley R."/>
            <person name="Salamov A."/>
            <person name="Simmons B.A."/>
            <person name="Magnuson J.K."/>
            <person name="Henrissat B."/>
            <person name="Mortensen U.H."/>
            <person name="Larsen T.O."/>
            <person name="Devries R.P."/>
            <person name="Grigoriev I.V."/>
            <person name="Machida M."/>
            <person name="Baker S.E."/>
            <person name="Andersen M.R."/>
        </authorList>
    </citation>
    <scope>NUCLEOTIDE SEQUENCE [LARGE SCALE GENOMIC DNA]</scope>
    <source>
        <strain evidence="1 2">CBS 117626</strain>
    </source>
</reference>
<feature type="non-terminal residue" evidence="1">
    <location>
        <position position="1"/>
    </location>
</feature>
<evidence type="ECO:0000313" key="2">
    <source>
        <dbReference type="Proteomes" id="UP000326950"/>
    </source>
</evidence>
<gene>
    <name evidence="1" type="ORF">BDV40DRAFT_283320</name>
</gene>
<organism evidence="1 2">
    <name type="scientific">Aspergillus tamarii</name>
    <dbReference type="NCBI Taxonomy" id="41984"/>
    <lineage>
        <taxon>Eukaryota</taxon>
        <taxon>Fungi</taxon>
        <taxon>Dikarya</taxon>
        <taxon>Ascomycota</taxon>
        <taxon>Pezizomycotina</taxon>
        <taxon>Eurotiomycetes</taxon>
        <taxon>Eurotiomycetidae</taxon>
        <taxon>Eurotiales</taxon>
        <taxon>Aspergillaceae</taxon>
        <taxon>Aspergillus</taxon>
        <taxon>Aspergillus subgen. Circumdati</taxon>
    </lineage>
</organism>
<keyword evidence="2" id="KW-1185">Reference proteome</keyword>
<dbReference type="Proteomes" id="UP000326950">
    <property type="component" value="Unassembled WGS sequence"/>
</dbReference>